<evidence type="ECO:0000256" key="7">
    <source>
        <dbReference type="ARBA" id="ARBA00023239"/>
    </source>
</evidence>
<keyword evidence="6 10" id="KW-0368">Histidine biosynthesis</keyword>
<dbReference type="InterPro" id="IPR029062">
    <property type="entry name" value="Class_I_gatase-like"/>
</dbReference>
<comment type="catalytic activity">
    <reaction evidence="8 10">
        <text>5-[(5-phospho-1-deoxy-D-ribulos-1-ylimino)methylamino]-1-(5-phospho-beta-D-ribosyl)imidazole-4-carboxamide + L-glutamine = D-erythro-1-(imidazol-4-yl)glycerol 3-phosphate + 5-amino-1-(5-phospho-beta-D-ribosyl)imidazole-4-carboxamide + L-glutamate + H(+)</text>
        <dbReference type="Rhea" id="RHEA:24793"/>
        <dbReference type="ChEBI" id="CHEBI:15378"/>
        <dbReference type="ChEBI" id="CHEBI:29985"/>
        <dbReference type="ChEBI" id="CHEBI:58278"/>
        <dbReference type="ChEBI" id="CHEBI:58359"/>
        <dbReference type="ChEBI" id="CHEBI:58475"/>
        <dbReference type="ChEBI" id="CHEBI:58525"/>
        <dbReference type="EC" id="4.3.2.10"/>
    </reaction>
</comment>
<accession>A0ABY8NB51</accession>
<keyword evidence="4 10" id="KW-0378">Hydrolase</keyword>
<evidence type="ECO:0000256" key="5">
    <source>
        <dbReference type="ARBA" id="ARBA00022962"/>
    </source>
</evidence>
<dbReference type="PIRSF" id="PIRSF000495">
    <property type="entry name" value="Amidotransf_hisH"/>
    <property type="match status" value="1"/>
</dbReference>
<proteinExistence type="inferred from homology"/>
<evidence type="ECO:0000313" key="12">
    <source>
        <dbReference type="EMBL" id="WGL15634.1"/>
    </source>
</evidence>
<dbReference type="Pfam" id="PF00117">
    <property type="entry name" value="GATase"/>
    <property type="match status" value="1"/>
</dbReference>
<sequence length="220" mass="23720">MQKIVVLDYGMGNLHSVASALQKVAPGDEIVLATTPEEANGADRLVVPGVGAIRDCMEGFIRPGFVPLLNESIESGMPILGVCVGMQIMMAHSEENAGIDCLGIFPQPVKFFGKDLHEQSAPGARGPKLKVPHMGWNQVQQKIDHPLWSGIESGSRFYFVHSYYVPSENNDAVAGETDYGVKLAAAVARENIFATQFHPEKSADAGLQLLKNFVSWNGGV</sequence>
<feature type="active site" evidence="10">
    <location>
        <position position="198"/>
    </location>
</feature>
<dbReference type="PROSITE" id="PS51273">
    <property type="entry name" value="GATASE_TYPE_1"/>
    <property type="match status" value="1"/>
</dbReference>
<dbReference type="GO" id="GO:0016829">
    <property type="term" value="F:lyase activity"/>
    <property type="evidence" value="ECO:0007669"/>
    <property type="project" value="UniProtKB-KW"/>
</dbReference>
<feature type="domain" description="Glutamine amidotransferase" evidence="11">
    <location>
        <begin position="5"/>
        <end position="214"/>
    </location>
</feature>
<comment type="subcellular location">
    <subcellularLocation>
        <location evidence="10">Cytoplasm</location>
    </subcellularLocation>
</comment>
<evidence type="ECO:0000259" key="11">
    <source>
        <dbReference type="Pfam" id="PF00117"/>
    </source>
</evidence>
<evidence type="ECO:0000256" key="2">
    <source>
        <dbReference type="ARBA" id="ARBA00022490"/>
    </source>
</evidence>
<protein>
    <recommendedName>
        <fullName evidence="10">Imidazole glycerol phosphate synthase subunit HisH</fullName>
        <ecNumber evidence="10">4.3.2.10</ecNumber>
    </recommendedName>
    <alternativeName>
        <fullName evidence="10">IGP synthase glutaminase subunit</fullName>
        <ecNumber evidence="10">3.5.1.2</ecNumber>
    </alternativeName>
    <alternativeName>
        <fullName evidence="10">IGP synthase subunit HisH</fullName>
    </alternativeName>
    <alternativeName>
        <fullName evidence="10">ImGP synthase subunit HisH</fullName>
        <shortName evidence="10">IGPS subunit HisH</shortName>
    </alternativeName>
</protein>
<dbReference type="PANTHER" id="PTHR42701">
    <property type="entry name" value="IMIDAZOLE GLYCEROL PHOSPHATE SYNTHASE SUBUNIT HISH"/>
    <property type="match status" value="1"/>
</dbReference>
<dbReference type="EC" id="4.3.2.10" evidence="10"/>
<feature type="active site" evidence="10">
    <location>
        <position position="200"/>
    </location>
</feature>
<keyword evidence="7 10" id="KW-0456">Lyase</keyword>
<dbReference type="PANTHER" id="PTHR42701:SF2">
    <property type="entry name" value="IMIDAZOLE GLYCEROL PHOSPHATE SYNTHASE SUBUNIT HISH 1"/>
    <property type="match status" value="1"/>
</dbReference>
<evidence type="ECO:0000256" key="3">
    <source>
        <dbReference type="ARBA" id="ARBA00022605"/>
    </source>
</evidence>
<comment type="pathway">
    <text evidence="1 10">Amino-acid biosynthesis; L-histidine biosynthesis; L-histidine from 5-phospho-alpha-D-ribose 1-diphosphate: step 5/9.</text>
</comment>
<dbReference type="NCBIfam" id="TIGR01855">
    <property type="entry name" value="IMP_synth_hisH"/>
    <property type="match status" value="1"/>
</dbReference>
<evidence type="ECO:0000256" key="10">
    <source>
        <dbReference type="HAMAP-Rule" id="MF_00278"/>
    </source>
</evidence>
<evidence type="ECO:0000256" key="6">
    <source>
        <dbReference type="ARBA" id="ARBA00023102"/>
    </source>
</evidence>
<keyword evidence="2 10" id="KW-0963">Cytoplasm</keyword>
<dbReference type="Gene3D" id="3.40.50.880">
    <property type="match status" value="1"/>
</dbReference>
<dbReference type="RefSeq" id="WP_280318619.1">
    <property type="nucleotide sequence ID" value="NZ_CP118605.1"/>
</dbReference>
<keyword evidence="5 10" id="KW-0315">Glutamine amidotransferase</keyword>
<reference evidence="12 13" key="1">
    <citation type="submission" date="2023-02" db="EMBL/GenBank/DDBJ databases">
        <title>Description and genomic characterization of Microbulbifer bruguierae sp. nov., isolated from the sediment of mangrove plant Bruguiera sexangula.</title>
        <authorList>
            <person name="Long M."/>
        </authorList>
    </citation>
    <scope>NUCLEOTIDE SEQUENCE [LARGE SCALE GENOMIC DNA]</scope>
    <source>
        <strain evidence="12 13">H12</strain>
    </source>
</reference>
<dbReference type="CDD" id="cd01748">
    <property type="entry name" value="GATase1_IGP_Synthase"/>
    <property type="match status" value="1"/>
</dbReference>
<evidence type="ECO:0000256" key="1">
    <source>
        <dbReference type="ARBA" id="ARBA00005091"/>
    </source>
</evidence>
<dbReference type="Proteomes" id="UP001236500">
    <property type="component" value="Chromosome"/>
</dbReference>
<evidence type="ECO:0000313" key="13">
    <source>
        <dbReference type="Proteomes" id="UP001236500"/>
    </source>
</evidence>
<organism evidence="12 13">
    <name type="scientific">Microbulbifer bruguierae</name>
    <dbReference type="NCBI Taxonomy" id="3029061"/>
    <lineage>
        <taxon>Bacteria</taxon>
        <taxon>Pseudomonadati</taxon>
        <taxon>Pseudomonadota</taxon>
        <taxon>Gammaproteobacteria</taxon>
        <taxon>Cellvibrionales</taxon>
        <taxon>Microbulbiferaceae</taxon>
        <taxon>Microbulbifer</taxon>
    </lineage>
</organism>
<dbReference type="SUPFAM" id="SSF52317">
    <property type="entry name" value="Class I glutamine amidotransferase-like"/>
    <property type="match status" value="1"/>
</dbReference>
<evidence type="ECO:0000256" key="4">
    <source>
        <dbReference type="ARBA" id="ARBA00022801"/>
    </source>
</evidence>
<keyword evidence="13" id="KW-1185">Reference proteome</keyword>
<dbReference type="InterPro" id="IPR010139">
    <property type="entry name" value="Imidazole-glycPsynth_HisH"/>
</dbReference>
<comment type="function">
    <text evidence="10">IGPS catalyzes the conversion of PRFAR and glutamine to IGP, AICAR and glutamate. The HisH subunit catalyzes the hydrolysis of glutamine to glutamate and ammonia as part of the synthesis of IGP and AICAR. The resulting ammonia molecule is channeled to the active site of HisF.</text>
</comment>
<evidence type="ECO:0000256" key="9">
    <source>
        <dbReference type="ARBA" id="ARBA00049534"/>
    </source>
</evidence>
<evidence type="ECO:0000256" key="8">
    <source>
        <dbReference type="ARBA" id="ARBA00047838"/>
    </source>
</evidence>
<name>A0ABY8NB51_9GAMM</name>
<gene>
    <name evidence="10 12" type="primary">hisH</name>
    <name evidence="12" type="ORF">PVT68_12740</name>
</gene>
<feature type="active site" description="Nucleophile" evidence="10">
    <location>
        <position position="83"/>
    </location>
</feature>
<comment type="subunit">
    <text evidence="10">Heterodimer of HisH and HisF.</text>
</comment>
<dbReference type="EC" id="3.5.1.2" evidence="10"/>
<dbReference type="InterPro" id="IPR017926">
    <property type="entry name" value="GATASE"/>
</dbReference>
<dbReference type="EMBL" id="CP118605">
    <property type="protein sequence ID" value="WGL15634.1"/>
    <property type="molecule type" value="Genomic_DNA"/>
</dbReference>
<keyword evidence="3 10" id="KW-0028">Amino-acid biosynthesis</keyword>
<dbReference type="HAMAP" id="MF_00278">
    <property type="entry name" value="HisH"/>
    <property type="match status" value="1"/>
</dbReference>
<comment type="catalytic activity">
    <reaction evidence="9 10">
        <text>L-glutamine + H2O = L-glutamate + NH4(+)</text>
        <dbReference type="Rhea" id="RHEA:15889"/>
        <dbReference type="ChEBI" id="CHEBI:15377"/>
        <dbReference type="ChEBI" id="CHEBI:28938"/>
        <dbReference type="ChEBI" id="CHEBI:29985"/>
        <dbReference type="ChEBI" id="CHEBI:58359"/>
        <dbReference type="EC" id="3.5.1.2"/>
    </reaction>
</comment>